<dbReference type="PROSITE" id="PS00397">
    <property type="entry name" value="RECOMBINASES_1"/>
    <property type="match status" value="1"/>
</dbReference>
<keyword evidence="2" id="KW-0229">DNA integration</keyword>
<evidence type="ECO:0000256" key="5">
    <source>
        <dbReference type="PROSITE-ProRule" id="PRU10137"/>
    </source>
</evidence>
<dbReference type="InterPro" id="IPR006119">
    <property type="entry name" value="Resolv_N"/>
</dbReference>
<comment type="caution">
    <text evidence="7">The sequence shown here is derived from an EMBL/GenBank/DDBJ whole genome shotgun (WGS) entry which is preliminary data.</text>
</comment>
<dbReference type="CDD" id="cd03768">
    <property type="entry name" value="SR_ResInv"/>
    <property type="match status" value="1"/>
</dbReference>
<gene>
    <name evidence="7" type="ORF">GCM10009811_26000</name>
</gene>
<evidence type="ECO:0000256" key="4">
    <source>
        <dbReference type="ARBA" id="ARBA00023172"/>
    </source>
</evidence>
<name>A0ABP4Y304_9MICO</name>
<dbReference type="InterPro" id="IPR006118">
    <property type="entry name" value="Recombinase_CS"/>
</dbReference>
<evidence type="ECO:0000256" key="3">
    <source>
        <dbReference type="ARBA" id="ARBA00023125"/>
    </source>
</evidence>
<dbReference type="SUPFAM" id="SSF53041">
    <property type="entry name" value="Resolvase-like"/>
    <property type="match status" value="1"/>
</dbReference>
<dbReference type="PANTHER" id="PTHR30461:SF2">
    <property type="entry name" value="SERINE RECOMBINASE PINE-RELATED"/>
    <property type="match status" value="1"/>
</dbReference>
<proteinExistence type="inferred from homology"/>
<dbReference type="Gene3D" id="3.40.50.1390">
    <property type="entry name" value="Resolvase, N-terminal catalytic domain"/>
    <property type="match status" value="1"/>
</dbReference>
<accession>A0ABP4Y304</accession>
<dbReference type="InterPro" id="IPR006120">
    <property type="entry name" value="Resolvase_HTH_dom"/>
</dbReference>
<protein>
    <submittedName>
        <fullName evidence="7">Recombinase family protein</fullName>
    </submittedName>
</protein>
<evidence type="ECO:0000259" key="6">
    <source>
        <dbReference type="PROSITE" id="PS51736"/>
    </source>
</evidence>
<evidence type="ECO:0000256" key="2">
    <source>
        <dbReference type="ARBA" id="ARBA00022908"/>
    </source>
</evidence>
<dbReference type="PANTHER" id="PTHR30461">
    <property type="entry name" value="DNA-INVERTASE FROM LAMBDOID PROPHAGE"/>
    <property type="match status" value="1"/>
</dbReference>
<dbReference type="InterPro" id="IPR050639">
    <property type="entry name" value="SSR_resolvase"/>
</dbReference>
<dbReference type="Proteomes" id="UP001499938">
    <property type="component" value="Unassembled WGS sequence"/>
</dbReference>
<dbReference type="PROSITE" id="PS00398">
    <property type="entry name" value="RECOMBINASES_2"/>
    <property type="match status" value="1"/>
</dbReference>
<dbReference type="SUPFAM" id="SSF46689">
    <property type="entry name" value="Homeodomain-like"/>
    <property type="match status" value="1"/>
</dbReference>
<sequence length="232" mass="25569">MRSDIDPDRVAELSAEIYGSELPGGDEFRYARPVGHLLGYARVSTADQDAALQIDALNRAGCYRVFVDTISGSLQQRPELDKLLDQLRPGDTLVVWRLDRLGRSIRHLIDQLQVLSDRGVGFRSLQETIDTTSPGGRLVFHVFAALAEFERDLIRERTNAGLEAARARGRTGGRPSALSGDQVRAARRMYEQKDMTVAQIGEVLGVSRTTIYRALNRPPAAPASPRRATSAV</sequence>
<dbReference type="EMBL" id="BAAAPO010000042">
    <property type="protein sequence ID" value="GAA1801089.1"/>
    <property type="molecule type" value="Genomic_DNA"/>
</dbReference>
<evidence type="ECO:0000313" key="8">
    <source>
        <dbReference type="Proteomes" id="UP001499938"/>
    </source>
</evidence>
<dbReference type="Pfam" id="PF02796">
    <property type="entry name" value="HTH_7"/>
    <property type="match status" value="1"/>
</dbReference>
<keyword evidence="3" id="KW-0238">DNA-binding</keyword>
<comment type="similarity">
    <text evidence="1">Belongs to the site-specific recombinase resolvase family.</text>
</comment>
<reference evidence="8" key="1">
    <citation type="journal article" date="2019" name="Int. J. Syst. Evol. Microbiol.">
        <title>The Global Catalogue of Microorganisms (GCM) 10K type strain sequencing project: providing services to taxonomists for standard genome sequencing and annotation.</title>
        <authorList>
            <consortium name="The Broad Institute Genomics Platform"/>
            <consortium name="The Broad Institute Genome Sequencing Center for Infectious Disease"/>
            <person name="Wu L."/>
            <person name="Ma J."/>
        </authorList>
    </citation>
    <scope>NUCLEOTIDE SEQUENCE [LARGE SCALE GENOMIC DNA]</scope>
    <source>
        <strain evidence="8">JCM 15592</strain>
    </source>
</reference>
<feature type="domain" description="Resolvase/invertase-type recombinase catalytic" evidence="6">
    <location>
        <begin position="36"/>
        <end position="169"/>
    </location>
</feature>
<organism evidence="7 8">
    <name type="scientific">Nostocoides veronense</name>
    <dbReference type="NCBI Taxonomy" id="330836"/>
    <lineage>
        <taxon>Bacteria</taxon>
        <taxon>Bacillati</taxon>
        <taxon>Actinomycetota</taxon>
        <taxon>Actinomycetes</taxon>
        <taxon>Micrococcales</taxon>
        <taxon>Intrasporangiaceae</taxon>
        <taxon>Nostocoides</taxon>
    </lineage>
</organism>
<dbReference type="InterPro" id="IPR009057">
    <property type="entry name" value="Homeodomain-like_sf"/>
</dbReference>
<dbReference type="InterPro" id="IPR036162">
    <property type="entry name" value="Resolvase-like_N_sf"/>
</dbReference>
<dbReference type="CDD" id="cd00569">
    <property type="entry name" value="HTH_Hin_like"/>
    <property type="match status" value="1"/>
</dbReference>
<dbReference type="PROSITE" id="PS51736">
    <property type="entry name" value="RECOMBINASES_3"/>
    <property type="match status" value="1"/>
</dbReference>
<evidence type="ECO:0000256" key="1">
    <source>
        <dbReference type="ARBA" id="ARBA00009913"/>
    </source>
</evidence>
<evidence type="ECO:0000313" key="7">
    <source>
        <dbReference type="EMBL" id="GAA1801089.1"/>
    </source>
</evidence>
<dbReference type="Pfam" id="PF00239">
    <property type="entry name" value="Resolvase"/>
    <property type="match status" value="1"/>
</dbReference>
<feature type="active site" description="O-(5'-phospho-DNA)-serine intermediate" evidence="5">
    <location>
        <position position="44"/>
    </location>
</feature>
<keyword evidence="8" id="KW-1185">Reference proteome</keyword>
<keyword evidence="4" id="KW-0233">DNA recombination</keyword>
<dbReference type="Gene3D" id="1.10.10.60">
    <property type="entry name" value="Homeodomain-like"/>
    <property type="match status" value="1"/>
</dbReference>
<dbReference type="SMART" id="SM00857">
    <property type="entry name" value="Resolvase"/>
    <property type="match status" value="1"/>
</dbReference>